<evidence type="ECO:0008006" key="5">
    <source>
        <dbReference type="Google" id="ProtNLM"/>
    </source>
</evidence>
<dbReference type="EMBL" id="CP100595">
    <property type="protein sequence ID" value="UTJ05163.1"/>
    <property type="molecule type" value="Genomic_DNA"/>
</dbReference>
<evidence type="ECO:0000313" key="4">
    <source>
        <dbReference type="Proteomes" id="UP001060012"/>
    </source>
</evidence>
<proteinExistence type="predicted"/>
<accession>A0ABY5E2A4</accession>
<dbReference type="Proteomes" id="UP001060012">
    <property type="component" value="Chromosome"/>
</dbReference>
<name>A0ABY5E2A4_9BACT</name>
<reference evidence="3" key="1">
    <citation type="submission" date="2022-07" db="EMBL/GenBank/DDBJ databases">
        <title>Arcobacter roscoffensis sp. nov., a marine bacterium isolated from coastal seawater collected from Roscoff, France.</title>
        <authorList>
            <person name="Pascual J."/>
            <person name="Lepeaux C."/>
            <person name="Methner A."/>
            <person name="Overmann J."/>
        </authorList>
    </citation>
    <scope>NUCLEOTIDE SEQUENCE</scope>
    <source>
        <strain evidence="3">ARW1-2F2</strain>
    </source>
</reference>
<evidence type="ECO:0000256" key="1">
    <source>
        <dbReference type="ARBA" id="ARBA00022723"/>
    </source>
</evidence>
<organism evidence="3 4">
    <name type="scientific">Arcobacter roscoffensis</name>
    <dbReference type="NCBI Taxonomy" id="2961520"/>
    <lineage>
        <taxon>Bacteria</taxon>
        <taxon>Pseudomonadati</taxon>
        <taxon>Campylobacterota</taxon>
        <taxon>Epsilonproteobacteria</taxon>
        <taxon>Campylobacterales</taxon>
        <taxon>Arcobacteraceae</taxon>
        <taxon>Arcobacter</taxon>
    </lineage>
</organism>
<keyword evidence="1" id="KW-0479">Metal-binding</keyword>
<evidence type="ECO:0000256" key="2">
    <source>
        <dbReference type="ARBA" id="ARBA00022851"/>
    </source>
</evidence>
<sequence length="73" mass="8486">MIFKILAILIVLFLVYLIFFKKGREKDIVQAKKDEKISDEMVECPTCKTYVSQNEAILSNGKFYCSEECLNNK</sequence>
<dbReference type="InterPro" id="IPR017854">
    <property type="entry name" value="Metalthion_dom_sf"/>
</dbReference>
<dbReference type="RefSeq" id="WP_254575344.1">
    <property type="nucleotide sequence ID" value="NZ_CP100595.1"/>
</dbReference>
<dbReference type="NCBIfam" id="NF041023">
    <property type="entry name" value="PP0621_fam"/>
    <property type="match status" value="1"/>
</dbReference>
<evidence type="ECO:0000313" key="3">
    <source>
        <dbReference type="EMBL" id="UTJ05163.1"/>
    </source>
</evidence>
<dbReference type="Gene3D" id="2.30.170.10">
    <property type="match status" value="1"/>
</dbReference>
<gene>
    <name evidence="3" type="ORF">NJU99_07725</name>
</gene>
<protein>
    <recommendedName>
        <fullName evidence="5">Prokaryotic metallothionein</fullName>
    </recommendedName>
</protein>
<keyword evidence="2" id="KW-0480">Metal-thiolate cluster</keyword>
<dbReference type="InterPro" id="IPR049708">
    <property type="entry name" value="PP0621-like"/>
</dbReference>
<dbReference type="SUPFAM" id="SSF57868">
    <property type="entry name" value="Metallothionein"/>
    <property type="match status" value="1"/>
</dbReference>
<keyword evidence="4" id="KW-1185">Reference proteome</keyword>